<gene>
    <name evidence="2" type="ORF">SAMN04488095_3733</name>
</gene>
<dbReference type="PANTHER" id="PTHR30383:SF24">
    <property type="entry name" value="THIOESTERASE 1_PROTEASE 1_LYSOPHOSPHOLIPASE L1"/>
    <property type="match status" value="1"/>
</dbReference>
<feature type="domain" description="SGNH hydrolase-type esterase" evidence="1">
    <location>
        <begin position="9"/>
        <end position="177"/>
    </location>
</feature>
<dbReference type="SUPFAM" id="SSF52266">
    <property type="entry name" value="SGNH hydrolase"/>
    <property type="match status" value="1"/>
</dbReference>
<evidence type="ECO:0000259" key="1">
    <source>
        <dbReference type="Pfam" id="PF13472"/>
    </source>
</evidence>
<dbReference type="InterPro" id="IPR013830">
    <property type="entry name" value="SGNH_hydro"/>
</dbReference>
<dbReference type="CDD" id="cd01822">
    <property type="entry name" value="Lysophospholipase_L1_like"/>
    <property type="match status" value="1"/>
</dbReference>
<evidence type="ECO:0000313" key="3">
    <source>
        <dbReference type="Proteomes" id="UP000199110"/>
    </source>
</evidence>
<dbReference type="Proteomes" id="UP000199110">
    <property type="component" value="Unassembled WGS sequence"/>
</dbReference>
<dbReference type="InterPro" id="IPR036514">
    <property type="entry name" value="SGNH_hydro_sf"/>
</dbReference>
<accession>A0A1I3UGU2</accession>
<dbReference type="PANTHER" id="PTHR30383">
    <property type="entry name" value="THIOESTERASE 1/PROTEASE 1/LYSOPHOSPHOLIPASE L1"/>
    <property type="match status" value="1"/>
</dbReference>
<dbReference type="STRING" id="390807.SAMN04488095_3733"/>
<sequence length="197" mass="20570">MAETLEIVALGDSLTAGYGLPDGQGFVPQLQAWLDDNGVDATVVNAGVSGDTTAGGLARLNWALSDGTDAMIVALGGNDLLRGLPPEASRANLDAILSTVVGERALPVLLIGLEAPGNYGPDFKADFDAMYPELAREYGTLHETSFLGPLVAEVDMATARKRYVQPDGVHPNAEGVRLIVEAFGPRVAELVARVATN</sequence>
<dbReference type="EMBL" id="FORA01000007">
    <property type="protein sequence ID" value="SFJ81076.1"/>
    <property type="molecule type" value="Genomic_DNA"/>
</dbReference>
<dbReference type="Gene3D" id="3.40.50.1110">
    <property type="entry name" value="SGNH hydrolase"/>
    <property type="match status" value="1"/>
</dbReference>
<keyword evidence="3" id="KW-1185">Reference proteome</keyword>
<evidence type="ECO:0000313" key="2">
    <source>
        <dbReference type="EMBL" id="SFJ81076.1"/>
    </source>
</evidence>
<organism evidence="2 3">
    <name type="scientific">Jannaschia pohangensis</name>
    <dbReference type="NCBI Taxonomy" id="390807"/>
    <lineage>
        <taxon>Bacteria</taxon>
        <taxon>Pseudomonadati</taxon>
        <taxon>Pseudomonadota</taxon>
        <taxon>Alphaproteobacteria</taxon>
        <taxon>Rhodobacterales</taxon>
        <taxon>Roseobacteraceae</taxon>
        <taxon>Jannaschia</taxon>
    </lineage>
</organism>
<reference evidence="2 3" key="1">
    <citation type="submission" date="2016-10" db="EMBL/GenBank/DDBJ databases">
        <authorList>
            <person name="de Groot N.N."/>
        </authorList>
    </citation>
    <scope>NUCLEOTIDE SEQUENCE [LARGE SCALE GENOMIC DNA]</scope>
    <source>
        <strain evidence="2 3">DSM 19073</strain>
    </source>
</reference>
<dbReference type="GO" id="GO:0004622">
    <property type="term" value="F:phosphatidylcholine lysophospholipase activity"/>
    <property type="evidence" value="ECO:0007669"/>
    <property type="project" value="TreeGrafter"/>
</dbReference>
<proteinExistence type="predicted"/>
<protein>
    <submittedName>
        <fullName evidence="2">Acyl-CoA thioesterase-1</fullName>
    </submittedName>
</protein>
<dbReference type="Pfam" id="PF13472">
    <property type="entry name" value="Lipase_GDSL_2"/>
    <property type="match status" value="1"/>
</dbReference>
<name>A0A1I3UGU2_9RHOB</name>
<dbReference type="InterPro" id="IPR051532">
    <property type="entry name" value="Ester_Hydrolysis_Enzymes"/>
</dbReference>
<dbReference type="AlphaFoldDB" id="A0A1I3UGU2"/>